<accession>A0A1V9ZHE4</accession>
<dbReference type="Gene3D" id="1.10.238.10">
    <property type="entry name" value="EF-hand"/>
    <property type="match status" value="1"/>
</dbReference>
<dbReference type="InterPro" id="IPR018247">
    <property type="entry name" value="EF_Hand_1_Ca_BS"/>
</dbReference>
<keyword evidence="6" id="KW-1185">Reference proteome</keyword>
<feature type="compositionally biased region" description="Acidic residues" evidence="3">
    <location>
        <begin position="81"/>
        <end position="93"/>
    </location>
</feature>
<feature type="domain" description="EF-hand" evidence="4">
    <location>
        <begin position="386"/>
        <end position="421"/>
    </location>
</feature>
<proteinExistence type="predicted"/>
<dbReference type="GO" id="GO:0005509">
    <property type="term" value="F:calcium ion binding"/>
    <property type="evidence" value="ECO:0007669"/>
    <property type="project" value="InterPro"/>
</dbReference>
<dbReference type="PROSITE" id="PS50222">
    <property type="entry name" value="EF_HAND_2"/>
    <property type="match status" value="2"/>
</dbReference>
<feature type="region of interest" description="Disordered" evidence="3">
    <location>
        <begin position="68"/>
        <end position="95"/>
    </location>
</feature>
<evidence type="ECO:0000259" key="4">
    <source>
        <dbReference type="PROSITE" id="PS50222"/>
    </source>
</evidence>
<keyword evidence="2" id="KW-0175">Coiled coil</keyword>
<evidence type="ECO:0000313" key="6">
    <source>
        <dbReference type="Proteomes" id="UP000243579"/>
    </source>
</evidence>
<sequence length="462" mass="51377">MVATGTDAIGWRVEVFWEEEDQWFPGVITEYDEGNGYYVCYDDGDEKWTPSNTPDAMRFLSNTIEAASSPAPVTASHDYSDDGFEDKAAEDDPDVRPVARPEEQIMAKADERQMTTIDKQSLTSSIDHAPTIVPPPEEEPKSVVLPAKPAMRFKNRLSTTKPTKVAMSSAVFFKDREELLEIKAKLAATKAALLTELAQLKASIKAAEETAQLTKDQLAEYTSKLTVAQLHPATAMVSTVDERILELTARNRQMNKDNLELEATRTETIKGLESLRTKTDVLTAKWLAVPQRDKVTLVELNLEIALLTQHRTNLEAQVATLAPKSAPVSVDIEALKSKLTVSDARVWDLKRESYEWKQRLEQEQAKLSSLAARKALLATQLERYRSSKALLRSAFDRCDSDGDGTLSITETVRVLQLLAPPDDAQSTEADVHAYFRTTDCNGDGAVDFAEFCKVFDRLTASK</sequence>
<comment type="caution">
    <text evidence="5">The sequence shown here is derived from an EMBL/GenBank/DDBJ whole genome shotgun (WGS) entry which is preliminary data.</text>
</comment>
<dbReference type="InterPro" id="IPR002048">
    <property type="entry name" value="EF_hand_dom"/>
</dbReference>
<dbReference type="SMART" id="SM00054">
    <property type="entry name" value="EFh"/>
    <property type="match status" value="2"/>
</dbReference>
<evidence type="ECO:0000313" key="5">
    <source>
        <dbReference type="EMBL" id="OQR97321.1"/>
    </source>
</evidence>
<dbReference type="InterPro" id="IPR011992">
    <property type="entry name" value="EF-hand-dom_pair"/>
</dbReference>
<dbReference type="AlphaFoldDB" id="A0A1V9ZHE4"/>
<dbReference type="SUPFAM" id="SSF63748">
    <property type="entry name" value="Tudor/PWWP/MBT"/>
    <property type="match status" value="1"/>
</dbReference>
<dbReference type="CDD" id="cd20404">
    <property type="entry name" value="Tudor_Agenet_AtEML-like"/>
    <property type="match status" value="1"/>
</dbReference>
<evidence type="ECO:0000256" key="1">
    <source>
        <dbReference type="ARBA" id="ARBA00022837"/>
    </source>
</evidence>
<dbReference type="CDD" id="cd00051">
    <property type="entry name" value="EFh"/>
    <property type="match status" value="1"/>
</dbReference>
<name>A0A1V9ZHE4_ACHHY</name>
<feature type="coiled-coil region" evidence="2">
    <location>
        <begin position="190"/>
        <end position="264"/>
    </location>
</feature>
<evidence type="ECO:0000256" key="3">
    <source>
        <dbReference type="SAM" id="MobiDB-lite"/>
    </source>
</evidence>
<keyword evidence="1" id="KW-0106">Calcium</keyword>
<dbReference type="PROSITE" id="PS00018">
    <property type="entry name" value="EF_HAND_1"/>
    <property type="match status" value="1"/>
</dbReference>
<reference evidence="5 6" key="1">
    <citation type="journal article" date="2014" name="Genome Biol. Evol.">
        <title>The secreted proteins of Achlya hypogyna and Thraustotheca clavata identify the ancestral oomycete secretome and reveal gene acquisitions by horizontal gene transfer.</title>
        <authorList>
            <person name="Misner I."/>
            <person name="Blouin N."/>
            <person name="Leonard G."/>
            <person name="Richards T.A."/>
            <person name="Lane C.E."/>
        </authorList>
    </citation>
    <scope>NUCLEOTIDE SEQUENCE [LARGE SCALE GENOMIC DNA]</scope>
    <source>
        <strain evidence="5 6">ATCC 48635</strain>
    </source>
</reference>
<dbReference type="OrthoDB" id="200660at2759"/>
<protein>
    <recommendedName>
        <fullName evidence="4">EF-hand domain-containing protein</fullName>
    </recommendedName>
</protein>
<dbReference type="Gene3D" id="2.30.30.140">
    <property type="match status" value="1"/>
</dbReference>
<feature type="region of interest" description="Disordered" evidence="3">
    <location>
        <begin position="119"/>
        <end position="141"/>
    </location>
</feature>
<dbReference type="Proteomes" id="UP000243579">
    <property type="component" value="Unassembled WGS sequence"/>
</dbReference>
<gene>
    <name evidence="5" type="ORF">ACHHYP_12125</name>
</gene>
<dbReference type="Pfam" id="PF13499">
    <property type="entry name" value="EF-hand_7"/>
    <property type="match status" value="1"/>
</dbReference>
<feature type="domain" description="EF-hand" evidence="4">
    <location>
        <begin position="426"/>
        <end position="461"/>
    </location>
</feature>
<organism evidence="5 6">
    <name type="scientific">Achlya hypogyna</name>
    <name type="common">Oomycete</name>
    <name type="synonym">Protoachlya hypogyna</name>
    <dbReference type="NCBI Taxonomy" id="1202772"/>
    <lineage>
        <taxon>Eukaryota</taxon>
        <taxon>Sar</taxon>
        <taxon>Stramenopiles</taxon>
        <taxon>Oomycota</taxon>
        <taxon>Saprolegniomycetes</taxon>
        <taxon>Saprolegniales</taxon>
        <taxon>Achlyaceae</taxon>
        <taxon>Achlya</taxon>
    </lineage>
</organism>
<dbReference type="SUPFAM" id="SSF47473">
    <property type="entry name" value="EF-hand"/>
    <property type="match status" value="1"/>
</dbReference>
<dbReference type="EMBL" id="JNBR01000116">
    <property type="protein sequence ID" value="OQR97321.1"/>
    <property type="molecule type" value="Genomic_DNA"/>
</dbReference>
<dbReference type="STRING" id="1202772.A0A1V9ZHE4"/>
<evidence type="ECO:0000256" key="2">
    <source>
        <dbReference type="SAM" id="Coils"/>
    </source>
</evidence>